<keyword evidence="1" id="KW-0812">Transmembrane</keyword>
<dbReference type="EMBL" id="JACRSY010000026">
    <property type="protein sequence ID" value="MBC8580737.1"/>
    <property type="molecule type" value="Genomic_DNA"/>
</dbReference>
<evidence type="ECO:0000256" key="1">
    <source>
        <dbReference type="SAM" id="Phobius"/>
    </source>
</evidence>
<organism evidence="2 3">
    <name type="scientific">Zhenhengia yiwuensis</name>
    <dbReference type="NCBI Taxonomy" id="2763666"/>
    <lineage>
        <taxon>Bacteria</taxon>
        <taxon>Bacillati</taxon>
        <taxon>Bacillota</taxon>
        <taxon>Clostridia</taxon>
        <taxon>Lachnospirales</taxon>
        <taxon>Lachnospiraceae</taxon>
        <taxon>Zhenhengia</taxon>
    </lineage>
</organism>
<feature type="transmembrane region" description="Helical" evidence="1">
    <location>
        <begin position="197"/>
        <end position="214"/>
    </location>
</feature>
<keyword evidence="1" id="KW-1133">Transmembrane helix</keyword>
<evidence type="ECO:0000313" key="3">
    <source>
        <dbReference type="Proteomes" id="UP000655830"/>
    </source>
</evidence>
<proteinExistence type="predicted"/>
<sequence length="434" mass="51062">MGEKYIYRFLSYLTIDYKALEIYLEEMGQKGYELEKIGTLGFGKFRASKPRHIRYCVEVLDDNMLKEYEGLYKTSEWQEIKAGNYIYIYKAKKDIEPTPIHKYGEIKKNQVMNTIIAREGWMVLFSILWLMWGVRELTTMNYYDLLDNMSLQSAFMKLAIGGTYSLYSIYLIIFIIKSLRQEDYEPTLKGAKYRRNVYYGVIVILLFRVINRMCDSEMNLKVFVPLVAMLGAVIIITILYKKHYYNVSPKTKEKKVYIHLLYGIGIVAIICATFMFIITSISRTSYERPLLEDEIAEAKRVGVLSLRNFPGYENAQIEWVSIDSGESFVLNKYYDYRENYEGMSFNIAYYDCKNERSAQIVWDKLYERHSDESIAYGALEKVDGSYFGADEAYKHQNWNELLLRKDDTILFIDSEEIDFYHKVNADIIKEVLNP</sequence>
<dbReference type="Pfam" id="PF11193">
    <property type="entry name" value="DUF2812"/>
    <property type="match status" value="1"/>
</dbReference>
<comment type="caution">
    <text evidence="2">The sequence shown here is derived from an EMBL/GenBank/DDBJ whole genome shotgun (WGS) entry which is preliminary data.</text>
</comment>
<feature type="transmembrane region" description="Helical" evidence="1">
    <location>
        <begin position="115"/>
        <end position="134"/>
    </location>
</feature>
<dbReference type="AlphaFoldDB" id="A0A926ELY0"/>
<dbReference type="Proteomes" id="UP000655830">
    <property type="component" value="Unassembled WGS sequence"/>
</dbReference>
<feature type="transmembrane region" description="Helical" evidence="1">
    <location>
        <begin position="154"/>
        <end position="176"/>
    </location>
</feature>
<keyword evidence="3" id="KW-1185">Reference proteome</keyword>
<name>A0A926ELY0_9FIRM</name>
<accession>A0A926ELY0</accession>
<evidence type="ECO:0000313" key="2">
    <source>
        <dbReference type="EMBL" id="MBC8580737.1"/>
    </source>
</evidence>
<gene>
    <name evidence="2" type="ORF">H8718_14545</name>
</gene>
<dbReference type="RefSeq" id="WP_249333451.1">
    <property type="nucleotide sequence ID" value="NZ_JACRSY010000026.1"/>
</dbReference>
<keyword evidence="1" id="KW-0472">Membrane</keyword>
<feature type="transmembrane region" description="Helical" evidence="1">
    <location>
        <begin position="220"/>
        <end position="240"/>
    </location>
</feature>
<reference evidence="2" key="1">
    <citation type="submission" date="2020-08" db="EMBL/GenBank/DDBJ databases">
        <title>Genome public.</title>
        <authorList>
            <person name="Liu C."/>
            <person name="Sun Q."/>
        </authorList>
    </citation>
    <scope>NUCLEOTIDE SEQUENCE</scope>
    <source>
        <strain evidence="2">NSJ-12</strain>
    </source>
</reference>
<dbReference type="InterPro" id="IPR021359">
    <property type="entry name" value="DUF2812"/>
</dbReference>
<protein>
    <submittedName>
        <fullName evidence="2">DUF2812 domain-containing protein</fullName>
    </submittedName>
</protein>
<feature type="transmembrane region" description="Helical" evidence="1">
    <location>
        <begin position="260"/>
        <end position="281"/>
    </location>
</feature>